<proteinExistence type="predicted"/>
<protein>
    <submittedName>
        <fullName evidence="2">Beta-lactamase family protein</fullName>
    </submittedName>
</protein>
<dbReference type="SUPFAM" id="SSF56601">
    <property type="entry name" value="beta-lactamase/transpeptidase-like"/>
    <property type="match status" value="1"/>
</dbReference>
<dbReference type="PANTHER" id="PTHR46825:SF9">
    <property type="entry name" value="BETA-LACTAMASE-RELATED DOMAIN-CONTAINING PROTEIN"/>
    <property type="match status" value="1"/>
</dbReference>
<comment type="caution">
    <text evidence="2">The sequence shown here is derived from an EMBL/GenBank/DDBJ whole genome shotgun (WGS) entry which is preliminary data.</text>
</comment>
<gene>
    <name evidence="2" type="ORF">OL497_25815</name>
</gene>
<dbReference type="Pfam" id="PF00144">
    <property type="entry name" value="Beta-lactamase"/>
    <property type="match status" value="1"/>
</dbReference>
<evidence type="ECO:0000313" key="2">
    <source>
        <dbReference type="EMBL" id="MCW3487340.1"/>
    </source>
</evidence>
<sequence length="407" mass="46169">MTPKPMLPQRATDYLLHSCYLLLLTTLIMTGCKKTQDHQDTKPEETKDTLSAAFTTKAGAIRARSEMPGLYLGVQRNGKLLYSRGFGFADEKKQRAFTGQTIMPVASISKTLLGIAVMKAIEEGYFDMETPVNDILPFKVTNPLYPEQPIRVKHLATHTSGIQDTMSEEEPEQFTWGKVPGQTLHAFLEDYFIPGRRLYKPASYLPEAPGKSYHYSNVATSLLAYLIEIKAGMSYAMYVQQNIFEPLELRTAHWYYDDRKSSQYADLYMPTPIKQWLPVYSGILYPDGGWRVSGEDMMRYLDEIMKGYSGAGKLLRADSYRQLFTPQFTATGFKLGIFWFLTPDGHIVNGGDDYGIAGDIGFDPGTKSAWFMLTNTSVDRRDNSRSPQLRDDYVEMRKLLVDFAKQP</sequence>
<organism evidence="2 3">
    <name type="scientific">Chitinophaga nivalis</name>
    <dbReference type="NCBI Taxonomy" id="2991709"/>
    <lineage>
        <taxon>Bacteria</taxon>
        <taxon>Pseudomonadati</taxon>
        <taxon>Bacteroidota</taxon>
        <taxon>Chitinophagia</taxon>
        <taxon>Chitinophagales</taxon>
        <taxon>Chitinophagaceae</taxon>
        <taxon>Chitinophaga</taxon>
    </lineage>
</organism>
<dbReference type="Gene3D" id="3.40.710.10">
    <property type="entry name" value="DD-peptidase/beta-lactamase superfamily"/>
    <property type="match status" value="1"/>
</dbReference>
<accession>A0ABT3ITU1</accession>
<dbReference type="PANTHER" id="PTHR46825">
    <property type="entry name" value="D-ALANYL-D-ALANINE-CARBOXYPEPTIDASE/ENDOPEPTIDASE AMPH"/>
    <property type="match status" value="1"/>
</dbReference>
<dbReference type="PROSITE" id="PS51257">
    <property type="entry name" value="PROKAR_LIPOPROTEIN"/>
    <property type="match status" value="1"/>
</dbReference>
<dbReference type="InterPro" id="IPR012338">
    <property type="entry name" value="Beta-lactam/transpept-like"/>
</dbReference>
<evidence type="ECO:0000259" key="1">
    <source>
        <dbReference type="Pfam" id="PF00144"/>
    </source>
</evidence>
<reference evidence="2 3" key="1">
    <citation type="submission" date="2022-10" db="EMBL/GenBank/DDBJ databases">
        <title>Chitinophaga nivalis PC15 sp. nov., isolated from Pyeongchang county, South Korea.</title>
        <authorList>
            <person name="Trinh H.N."/>
        </authorList>
    </citation>
    <scope>NUCLEOTIDE SEQUENCE [LARGE SCALE GENOMIC DNA]</scope>
    <source>
        <strain evidence="2 3">PC14</strain>
    </source>
</reference>
<dbReference type="RefSeq" id="WP_264734151.1">
    <property type="nucleotide sequence ID" value="NZ_JAPDNR010000001.1"/>
</dbReference>
<keyword evidence="3" id="KW-1185">Reference proteome</keyword>
<dbReference type="InterPro" id="IPR001466">
    <property type="entry name" value="Beta-lactam-related"/>
</dbReference>
<dbReference type="EMBL" id="JAPDNS010000002">
    <property type="protein sequence ID" value="MCW3487340.1"/>
    <property type="molecule type" value="Genomic_DNA"/>
</dbReference>
<feature type="domain" description="Beta-lactamase-related" evidence="1">
    <location>
        <begin position="60"/>
        <end position="385"/>
    </location>
</feature>
<dbReference type="InterPro" id="IPR050491">
    <property type="entry name" value="AmpC-like"/>
</dbReference>
<dbReference type="Proteomes" id="UP001207742">
    <property type="component" value="Unassembled WGS sequence"/>
</dbReference>
<name>A0ABT3ITU1_9BACT</name>
<evidence type="ECO:0000313" key="3">
    <source>
        <dbReference type="Proteomes" id="UP001207742"/>
    </source>
</evidence>